<proteinExistence type="predicted"/>
<dbReference type="InterPro" id="IPR000477">
    <property type="entry name" value="RT_dom"/>
</dbReference>
<dbReference type="AlphaFoldDB" id="A0A164Q2F4"/>
<comment type="caution">
    <text evidence="3">The sequence shown here is derived from an EMBL/GenBank/DDBJ whole genome shotgun (WGS) entry which is preliminary data.</text>
</comment>
<dbReference type="GO" id="GO:0071897">
    <property type="term" value="P:DNA biosynthetic process"/>
    <property type="evidence" value="ECO:0007669"/>
    <property type="project" value="UniProtKB-ARBA"/>
</dbReference>
<feature type="domain" description="Reverse transcriptase" evidence="2">
    <location>
        <begin position="577"/>
        <end position="794"/>
    </location>
</feature>
<organism evidence="3 4">
    <name type="scientific">Daphnia magna</name>
    <dbReference type="NCBI Taxonomy" id="35525"/>
    <lineage>
        <taxon>Eukaryota</taxon>
        <taxon>Metazoa</taxon>
        <taxon>Ecdysozoa</taxon>
        <taxon>Arthropoda</taxon>
        <taxon>Crustacea</taxon>
        <taxon>Branchiopoda</taxon>
        <taxon>Diplostraca</taxon>
        <taxon>Cladocera</taxon>
        <taxon>Anomopoda</taxon>
        <taxon>Daphniidae</taxon>
        <taxon>Daphnia</taxon>
    </lineage>
</organism>
<gene>
    <name evidence="3" type="ORF">APZ42_028919</name>
</gene>
<dbReference type="STRING" id="35525.A0A164Q2F4"/>
<dbReference type="GO" id="GO:0003824">
    <property type="term" value="F:catalytic activity"/>
    <property type="evidence" value="ECO:0007669"/>
    <property type="project" value="InterPro"/>
</dbReference>
<dbReference type="Pfam" id="PF14529">
    <property type="entry name" value="Exo_endo_phos_2"/>
    <property type="match status" value="1"/>
</dbReference>
<evidence type="ECO:0000313" key="3">
    <source>
        <dbReference type="EMBL" id="KZS07371.1"/>
    </source>
</evidence>
<dbReference type="Gene3D" id="3.60.10.10">
    <property type="entry name" value="Endonuclease/exonuclease/phosphatase"/>
    <property type="match status" value="2"/>
</dbReference>
<dbReference type="SUPFAM" id="SSF56672">
    <property type="entry name" value="DNA/RNA polymerases"/>
    <property type="match status" value="1"/>
</dbReference>
<dbReference type="InterPro" id="IPR005135">
    <property type="entry name" value="Endo/exonuclease/phosphatase"/>
</dbReference>
<feature type="compositionally biased region" description="Polar residues" evidence="1">
    <location>
        <begin position="470"/>
        <end position="485"/>
    </location>
</feature>
<dbReference type="Proteomes" id="UP000076858">
    <property type="component" value="Unassembled WGS sequence"/>
</dbReference>
<dbReference type="InterPro" id="IPR043502">
    <property type="entry name" value="DNA/RNA_pol_sf"/>
</dbReference>
<dbReference type="PROSITE" id="PS50878">
    <property type="entry name" value="RT_POL"/>
    <property type="match status" value="1"/>
</dbReference>
<evidence type="ECO:0000256" key="1">
    <source>
        <dbReference type="SAM" id="MobiDB-lite"/>
    </source>
</evidence>
<sequence>MNPINPVRESETSSAIDVTTQMVFEEPSVKRKSNKDNHSPRPGPSRYLDLFDQPCSGAPIVIHLISKPKSFLLLGITEKLAIMNALTDTIGQVKAGTKWTLQGYLNVYPTSSSHKRKLLEPRLKMTKPLKIIQWNARSLYKIKLQELKYNIRCLNPHIVLLSETFWRDEYIPKLNAFNTFYLNQKNHAGGVVILVKKSIQAAPMILPQTPNVEAVGTTNQLTSYCYVIGGDLNAHSAIWEDDHQQNHSGKQIAEILLDDTRITLCTPKNLGTRPNPNGKESSTIDLTFSSPDLANLIHTHVGPYWGSDQVPVITSLSIGSSPIKTPNEHWKFNRDRWEEWNEDIESKTTPGILTAAETPNEAFRSFYSAIIEASNKHFKPKRINKEPKKPWWTPLCKKTTKEARKAYKLWLSSLLLSDKNNLNKLEAIKKRSIMAAKNQAWSNHIASMDKNTTAFWRFAKQMINKPPTPRTTAPITKPNGDQTTNTSEKAKILLEQFCPTEREDKKDDRTKLYEQKIQDAMRNKESHPINTPISITELETNLTGLPNKAIGRDRIHNEMLKNLNQNSRTTLLKLLNISLNTGYLPPDRKNAAVVPILKPNKPANLPESYRPISFTSCLGKLMERIINNRLKWYIEKNRLLPIFQTRFRNGCTTKDKLLRLETAINTGFDNKKKTSAIFLDLAKAYDSTWITGLLNKITKLKIYDPILRWTKNFITERNIAVRVDNNISTDRKLKRGVPQGCVMSSLLFNIMMSHFPNPDDGCEISLFADDIEIHLTATTKWATESNLQKYLKKI</sequence>
<keyword evidence="4" id="KW-1185">Reference proteome</keyword>
<evidence type="ECO:0000313" key="4">
    <source>
        <dbReference type="Proteomes" id="UP000076858"/>
    </source>
</evidence>
<dbReference type="PANTHER" id="PTHR36688">
    <property type="entry name" value="ENDO/EXONUCLEASE/PHOSPHATASE DOMAIN-CONTAINING PROTEIN"/>
    <property type="match status" value="1"/>
</dbReference>
<feature type="region of interest" description="Disordered" evidence="1">
    <location>
        <begin position="26"/>
        <end position="46"/>
    </location>
</feature>
<feature type="region of interest" description="Disordered" evidence="1">
    <location>
        <begin position="465"/>
        <end position="485"/>
    </location>
</feature>
<name>A0A164Q2F4_9CRUS</name>
<accession>A0A164Q2F4</accession>
<dbReference type="PANTHER" id="PTHR36688:SF2">
    <property type="entry name" value="ENDONUCLEASE_EXONUCLEASE_PHOSPHATASE DOMAIN-CONTAINING PROTEIN"/>
    <property type="match status" value="1"/>
</dbReference>
<dbReference type="InterPro" id="IPR036691">
    <property type="entry name" value="Endo/exonu/phosph_ase_sf"/>
</dbReference>
<dbReference type="OrthoDB" id="6381824at2759"/>
<protein>
    <recommendedName>
        <fullName evidence="2">Reverse transcriptase domain-containing protein</fullName>
    </recommendedName>
</protein>
<dbReference type="EMBL" id="LRGB01002485">
    <property type="protein sequence ID" value="KZS07371.1"/>
    <property type="molecule type" value="Genomic_DNA"/>
</dbReference>
<dbReference type="InterPro" id="IPR052560">
    <property type="entry name" value="RdDP_mobile_element"/>
</dbReference>
<dbReference type="SUPFAM" id="SSF56219">
    <property type="entry name" value="DNase I-like"/>
    <property type="match status" value="1"/>
</dbReference>
<evidence type="ECO:0000259" key="2">
    <source>
        <dbReference type="PROSITE" id="PS50878"/>
    </source>
</evidence>
<reference evidence="3 4" key="1">
    <citation type="submission" date="2016-03" db="EMBL/GenBank/DDBJ databases">
        <title>EvidentialGene: Evidence-directed Construction of Genes on Genomes.</title>
        <authorList>
            <person name="Gilbert D.G."/>
            <person name="Choi J.-H."/>
            <person name="Mockaitis K."/>
            <person name="Colbourne J."/>
            <person name="Pfrender M."/>
        </authorList>
    </citation>
    <scope>NUCLEOTIDE SEQUENCE [LARGE SCALE GENOMIC DNA]</scope>
    <source>
        <strain evidence="3 4">Xinb3</strain>
        <tissue evidence="3">Complete organism</tissue>
    </source>
</reference>
<dbReference type="Pfam" id="PF00078">
    <property type="entry name" value="RVT_1"/>
    <property type="match status" value="1"/>
</dbReference>
<dbReference type="CDD" id="cd01650">
    <property type="entry name" value="RT_nLTR_like"/>
    <property type="match status" value="1"/>
</dbReference>